<dbReference type="EMBL" id="QSJI01000004">
    <property type="protein sequence ID" value="RHD55716.1"/>
    <property type="molecule type" value="Genomic_DNA"/>
</dbReference>
<gene>
    <name evidence="2" type="ORF">DW787_05890</name>
</gene>
<dbReference type="Proteomes" id="UP000286050">
    <property type="component" value="Unassembled WGS sequence"/>
</dbReference>
<evidence type="ECO:0000313" key="2">
    <source>
        <dbReference type="EMBL" id="RHD55716.1"/>
    </source>
</evidence>
<reference evidence="2 3" key="1">
    <citation type="submission" date="2018-08" db="EMBL/GenBank/DDBJ databases">
        <title>A genome reference for cultivated species of the human gut microbiota.</title>
        <authorList>
            <person name="Zou Y."/>
            <person name="Xue W."/>
            <person name="Luo G."/>
        </authorList>
    </citation>
    <scope>NUCLEOTIDE SEQUENCE [LARGE SCALE GENOMIC DNA]</scope>
    <source>
        <strain evidence="2 3">AM30-5LB</strain>
    </source>
</reference>
<proteinExistence type="predicted"/>
<keyword evidence="1" id="KW-1133">Transmembrane helix</keyword>
<comment type="caution">
    <text evidence="2">The sequence shown here is derived from an EMBL/GenBank/DDBJ whole genome shotgun (WGS) entry which is preliminary data.</text>
</comment>
<sequence length="115" mass="12879">MDLFIEQRKSIGSQAACAVLDDSPHSVAYEEYQAELAFDRRRVRRRRVLAALRTLAFILAVPVLLVAVFIASYALTFVLSGASPEEVVEALADCFKMVWENVRSVGASWGIWPFE</sequence>
<keyword evidence="1" id="KW-0812">Transmembrane</keyword>
<dbReference type="RefSeq" id="WP_118272041.1">
    <property type="nucleotide sequence ID" value="NZ_JAQECN010000018.1"/>
</dbReference>
<dbReference type="AlphaFoldDB" id="A0A414FWN3"/>
<organism evidence="2 3">
    <name type="scientific">Collinsella intestinalis</name>
    <dbReference type="NCBI Taxonomy" id="147207"/>
    <lineage>
        <taxon>Bacteria</taxon>
        <taxon>Bacillati</taxon>
        <taxon>Actinomycetota</taxon>
        <taxon>Coriobacteriia</taxon>
        <taxon>Coriobacteriales</taxon>
        <taxon>Coriobacteriaceae</taxon>
        <taxon>Collinsella</taxon>
    </lineage>
</organism>
<name>A0A414FWN3_9ACTN</name>
<feature type="transmembrane region" description="Helical" evidence="1">
    <location>
        <begin position="50"/>
        <end position="75"/>
    </location>
</feature>
<evidence type="ECO:0000313" key="3">
    <source>
        <dbReference type="Proteomes" id="UP000286050"/>
    </source>
</evidence>
<keyword evidence="1" id="KW-0472">Membrane</keyword>
<evidence type="ECO:0000256" key="1">
    <source>
        <dbReference type="SAM" id="Phobius"/>
    </source>
</evidence>
<protein>
    <submittedName>
        <fullName evidence="2">Uncharacterized protein</fullName>
    </submittedName>
</protein>
<accession>A0A414FWN3</accession>